<dbReference type="EMBL" id="BAABRU010000004">
    <property type="protein sequence ID" value="GAA5527628.1"/>
    <property type="molecule type" value="Genomic_DNA"/>
</dbReference>
<comment type="caution">
    <text evidence="1">The sequence shown here is derived from an EMBL/GenBank/DDBJ whole genome shotgun (WGS) entry which is preliminary data.</text>
</comment>
<accession>A0ABP9WWM9</accession>
<evidence type="ECO:0000313" key="1">
    <source>
        <dbReference type="EMBL" id="GAA5527628.1"/>
    </source>
</evidence>
<evidence type="ECO:0000313" key="2">
    <source>
        <dbReference type="Proteomes" id="UP001428290"/>
    </source>
</evidence>
<gene>
    <name evidence="1" type="ORF">Hgul01_01416</name>
</gene>
<sequence length="157" mass="17206">MASLRTVAMALQRGVPAPWRAEVLQRVVLTVKSAIEQATPIKDGHLKANTRHEILTTGAKGRIYNRTPYAVFVHAGTKPHVILPKFTSREAARTIGGGAALLAFQIGGRWVRTRMVRHPGTRANPFMRRGLTDARPSLSLLLKLAAADLMSELRGRP</sequence>
<name>A0ABP9WWM9_9CHLR</name>
<dbReference type="RefSeq" id="WP_345721252.1">
    <property type="nucleotide sequence ID" value="NZ_BAABRU010000004.1"/>
</dbReference>
<evidence type="ECO:0008006" key="3">
    <source>
        <dbReference type="Google" id="ProtNLM"/>
    </source>
</evidence>
<protein>
    <recommendedName>
        <fullName evidence="3">HK97 gp10 family phage protein</fullName>
    </recommendedName>
</protein>
<reference evidence="1 2" key="1">
    <citation type="submission" date="2024-02" db="EMBL/GenBank/DDBJ databases">
        <title>Herpetosiphon gulosus NBRC 112829.</title>
        <authorList>
            <person name="Ichikawa N."/>
            <person name="Katano-Makiyama Y."/>
            <person name="Hidaka K."/>
        </authorList>
    </citation>
    <scope>NUCLEOTIDE SEQUENCE [LARGE SCALE GENOMIC DNA]</scope>
    <source>
        <strain evidence="1 2">NBRC 112829</strain>
    </source>
</reference>
<proteinExistence type="predicted"/>
<organism evidence="1 2">
    <name type="scientific">Herpetosiphon gulosus</name>
    <dbReference type="NCBI Taxonomy" id="1973496"/>
    <lineage>
        <taxon>Bacteria</taxon>
        <taxon>Bacillati</taxon>
        <taxon>Chloroflexota</taxon>
        <taxon>Chloroflexia</taxon>
        <taxon>Herpetosiphonales</taxon>
        <taxon>Herpetosiphonaceae</taxon>
        <taxon>Herpetosiphon</taxon>
    </lineage>
</organism>
<dbReference type="Proteomes" id="UP001428290">
    <property type="component" value="Unassembled WGS sequence"/>
</dbReference>
<keyword evidence="2" id="KW-1185">Reference proteome</keyword>